<evidence type="ECO:0000313" key="1">
    <source>
        <dbReference type="EMBL" id="JAH89126.1"/>
    </source>
</evidence>
<accession>A0A0E9WFP9</accession>
<sequence length="67" mass="7685">MRYLFKVALLWKRELDSCALSSEKNLACGFKGCRWLLKSTALKNESFPDFTYGNVVRSCSLSNMIDQ</sequence>
<name>A0A0E9WFP9_ANGAN</name>
<proteinExistence type="predicted"/>
<dbReference type="AlphaFoldDB" id="A0A0E9WFP9"/>
<dbReference type="EMBL" id="GBXM01019451">
    <property type="protein sequence ID" value="JAH89126.1"/>
    <property type="molecule type" value="Transcribed_RNA"/>
</dbReference>
<protein>
    <submittedName>
        <fullName evidence="1">Uncharacterized protein</fullName>
    </submittedName>
</protein>
<organism evidence="1">
    <name type="scientific">Anguilla anguilla</name>
    <name type="common">European freshwater eel</name>
    <name type="synonym">Muraena anguilla</name>
    <dbReference type="NCBI Taxonomy" id="7936"/>
    <lineage>
        <taxon>Eukaryota</taxon>
        <taxon>Metazoa</taxon>
        <taxon>Chordata</taxon>
        <taxon>Craniata</taxon>
        <taxon>Vertebrata</taxon>
        <taxon>Euteleostomi</taxon>
        <taxon>Actinopterygii</taxon>
        <taxon>Neopterygii</taxon>
        <taxon>Teleostei</taxon>
        <taxon>Anguilliformes</taxon>
        <taxon>Anguillidae</taxon>
        <taxon>Anguilla</taxon>
    </lineage>
</organism>
<reference evidence="1" key="1">
    <citation type="submission" date="2014-11" db="EMBL/GenBank/DDBJ databases">
        <authorList>
            <person name="Amaro Gonzalez C."/>
        </authorList>
    </citation>
    <scope>NUCLEOTIDE SEQUENCE</scope>
</reference>
<reference evidence="1" key="2">
    <citation type="journal article" date="2015" name="Fish Shellfish Immunol.">
        <title>Early steps in the European eel (Anguilla anguilla)-Vibrio vulnificus interaction in the gills: Role of the RtxA13 toxin.</title>
        <authorList>
            <person name="Callol A."/>
            <person name="Pajuelo D."/>
            <person name="Ebbesson L."/>
            <person name="Teles M."/>
            <person name="MacKenzie S."/>
            <person name="Amaro C."/>
        </authorList>
    </citation>
    <scope>NUCLEOTIDE SEQUENCE</scope>
</reference>